<name>A0A6I3KJH7_9HYPH</name>
<dbReference type="GO" id="GO:0005737">
    <property type="term" value="C:cytoplasm"/>
    <property type="evidence" value="ECO:0007669"/>
    <property type="project" value="UniProtKB-SubCell"/>
</dbReference>
<protein>
    <recommendedName>
        <fullName evidence="4 10">L-aspartate oxidase</fullName>
        <ecNumber evidence="4 10">1.4.3.16</ecNumber>
    </recommendedName>
</protein>
<comment type="pathway">
    <text evidence="2 11">Cofactor biosynthesis; NAD(+) biosynthesis; iminoaspartate from L-aspartate (oxidase route): step 1/1.</text>
</comment>
<dbReference type="Gene3D" id="3.50.50.60">
    <property type="entry name" value="FAD/NAD(P)-binding domain"/>
    <property type="match status" value="1"/>
</dbReference>
<dbReference type="UniPathway" id="UPA00253">
    <property type="reaction ID" value="UER00326"/>
</dbReference>
<proteinExistence type="inferred from homology"/>
<dbReference type="Gene3D" id="1.20.58.100">
    <property type="entry name" value="Fumarate reductase/succinate dehydrogenase flavoprotein-like, C-terminal domain"/>
    <property type="match status" value="1"/>
</dbReference>
<comment type="function">
    <text evidence="11">Catalyzes the oxidation of L-aspartate to iminoaspartate.</text>
</comment>
<evidence type="ECO:0000256" key="3">
    <source>
        <dbReference type="ARBA" id="ARBA00008562"/>
    </source>
</evidence>
<dbReference type="InterPro" id="IPR036188">
    <property type="entry name" value="FAD/NAD-bd_sf"/>
</dbReference>
<dbReference type="SUPFAM" id="SSF46977">
    <property type="entry name" value="Succinate dehydrogenase/fumarate reductase flavoprotein C-terminal domain"/>
    <property type="match status" value="1"/>
</dbReference>
<evidence type="ECO:0000313" key="14">
    <source>
        <dbReference type="EMBL" id="MTD95885.1"/>
    </source>
</evidence>
<sequence>MSMAQEFFPTGATPFRPARDERLGADGDVVIIGAGLAGLFTALKLAPIPVTLVAAAPLGQGSSTGWAQGGIAAAVGSNDDPALHADDTVAAGAGIVDPNVARFVAAEGPERIADLVAYGVPFDRDAGGAFALSQEAAHSRRRVVHVSGDRTGAAILDALIARVRATPSIRVLEGYEADELIMADGRVEGVRLVRTAAHGKEVYEYFPACALVLATGGVGALYAVTTNPTYARGEAIAMAARAGAVIGDPEFVQFHPTAIDVGLDPAPLATEALRGEGATLVNASGERFMLNIDPRAELAPRDVVARAVFTEIAAGRGAFLDCREAIGARFASAFPTVYALCQKAGIDPSRELIPVAPAAHYHMGGIATDARGRSSVPGLWAVGEVTATGLHGANRLASNSLLEALVFGARAAADVRQLERGTRHSPRTDLQRVGDITADHAVARGAAVARLRRTMSEHVGVVRTAAGLKKAIATLRDIERQAGADRVLANMALAARFIAVGALLREESRGAHARSDFPAGEASFAARTFLTLDDIDDIGARASVIAPSSWEWQAGAAR</sequence>
<comment type="subcellular location">
    <subcellularLocation>
        <location evidence="11">Cytoplasm</location>
    </subcellularLocation>
</comment>
<dbReference type="AlphaFoldDB" id="A0A6I3KJH7"/>
<evidence type="ECO:0000256" key="7">
    <source>
        <dbReference type="ARBA" id="ARBA00022827"/>
    </source>
</evidence>
<dbReference type="InterPro" id="IPR003953">
    <property type="entry name" value="FAD-dep_OxRdtase_2_FAD-bd"/>
</dbReference>
<comment type="caution">
    <text evidence="14">The sequence shown here is derived from an EMBL/GenBank/DDBJ whole genome shotgun (WGS) entry which is preliminary data.</text>
</comment>
<evidence type="ECO:0000256" key="6">
    <source>
        <dbReference type="ARBA" id="ARBA00022642"/>
    </source>
</evidence>
<evidence type="ECO:0000313" key="15">
    <source>
        <dbReference type="Proteomes" id="UP000440694"/>
    </source>
</evidence>
<dbReference type="Pfam" id="PF02910">
    <property type="entry name" value="Succ_DH_flav_C"/>
    <property type="match status" value="1"/>
</dbReference>
<keyword evidence="5 11" id="KW-0285">Flavoprotein</keyword>
<organism evidence="14 15">
    <name type="scientific">Hyphomicrobium album</name>
    <dbReference type="NCBI Taxonomy" id="2665159"/>
    <lineage>
        <taxon>Bacteria</taxon>
        <taxon>Pseudomonadati</taxon>
        <taxon>Pseudomonadota</taxon>
        <taxon>Alphaproteobacteria</taxon>
        <taxon>Hyphomicrobiales</taxon>
        <taxon>Hyphomicrobiaceae</taxon>
        <taxon>Hyphomicrobium</taxon>
    </lineage>
</organism>
<dbReference type="NCBIfam" id="NF005701">
    <property type="entry name" value="PRK07512.1"/>
    <property type="match status" value="1"/>
</dbReference>
<evidence type="ECO:0000256" key="8">
    <source>
        <dbReference type="ARBA" id="ARBA00023002"/>
    </source>
</evidence>
<dbReference type="GO" id="GO:0008734">
    <property type="term" value="F:L-aspartate oxidase activity"/>
    <property type="evidence" value="ECO:0007669"/>
    <property type="project" value="UniProtKB-UniRule"/>
</dbReference>
<dbReference type="FunFam" id="3.90.700.10:FF:000002">
    <property type="entry name" value="L-aspartate oxidase"/>
    <property type="match status" value="1"/>
</dbReference>
<dbReference type="InterPro" id="IPR037099">
    <property type="entry name" value="Fum_R/Succ_DH_flav-like_C_sf"/>
</dbReference>
<accession>A0A6I3KJH7</accession>
<comment type="catalytic activity">
    <reaction evidence="9">
        <text>L-aspartate + O2 = iminosuccinate + H2O2</text>
        <dbReference type="Rhea" id="RHEA:25876"/>
        <dbReference type="ChEBI" id="CHEBI:15379"/>
        <dbReference type="ChEBI" id="CHEBI:16240"/>
        <dbReference type="ChEBI" id="CHEBI:29991"/>
        <dbReference type="ChEBI" id="CHEBI:77875"/>
        <dbReference type="EC" id="1.4.3.16"/>
    </reaction>
    <physiologicalReaction direction="left-to-right" evidence="9">
        <dbReference type="Rhea" id="RHEA:25877"/>
    </physiologicalReaction>
</comment>
<dbReference type="NCBIfam" id="TIGR00551">
    <property type="entry name" value="nadB"/>
    <property type="match status" value="1"/>
</dbReference>
<dbReference type="InterPro" id="IPR005288">
    <property type="entry name" value="NadB"/>
</dbReference>
<evidence type="ECO:0000256" key="9">
    <source>
        <dbReference type="ARBA" id="ARBA00048305"/>
    </source>
</evidence>
<dbReference type="InterPro" id="IPR027477">
    <property type="entry name" value="Succ_DH/fumarate_Rdtase_cat_sf"/>
</dbReference>
<dbReference type="PRINTS" id="PR00368">
    <property type="entry name" value="FADPNR"/>
</dbReference>
<evidence type="ECO:0000256" key="10">
    <source>
        <dbReference type="NCBIfam" id="TIGR00551"/>
    </source>
</evidence>
<dbReference type="SUPFAM" id="SSF51905">
    <property type="entry name" value="FAD/NAD(P)-binding domain"/>
    <property type="match status" value="1"/>
</dbReference>
<keyword evidence="8 11" id="KW-0560">Oxidoreductase</keyword>
<dbReference type="PANTHER" id="PTHR42716:SF2">
    <property type="entry name" value="L-ASPARTATE OXIDASE, CHLOROPLASTIC"/>
    <property type="match status" value="1"/>
</dbReference>
<evidence type="ECO:0000256" key="1">
    <source>
        <dbReference type="ARBA" id="ARBA00001974"/>
    </source>
</evidence>
<reference evidence="14 15" key="1">
    <citation type="submission" date="2019-11" db="EMBL/GenBank/DDBJ databases">
        <title>Identification of a novel strain.</title>
        <authorList>
            <person name="Xu Q."/>
            <person name="Wang G."/>
        </authorList>
    </citation>
    <scope>NUCLEOTIDE SEQUENCE [LARGE SCALE GENOMIC DNA]</scope>
    <source>
        <strain evidence="15">xq</strain>
    </source>
</reference>
<evidence type="ECO:0000256" key="4">
    <source>
        <dbReference type="ARBA" id="ARBA00012173"/>
    </source>
</evidence>
<keyword evidence="6 11" id="KW-0662">Pyridine nucleotide biosynthesis</keyword>
<dbReference type="Proteomes" id="UP000440694">
    <property type="component" value="Unassembled WGS sequence"/>
</dbReference>
<keyword evidence="7 11" id="KW-0274">FAD</keyword>
<dbReference type="EC" id="1.4.3.16" evidence="4 10"/>
<dbReference type="Gene3D" id="3.90.700.10">
    <property type="entry name" value="Succinate dehydrogenase/fumarate reductase flavoprotein, catalytic domain"/>
    <property type="match status" value="1"/>
</dbReference>
<comment type="cofactor">
    <cofactor evidence="1 11">
        <name>FAD</name>
        <dbReference type="ChEBI" id="CHEBI:57692"/>
    </cofactor>
</comment>
<dbReference type="EMBL" id="WMBQ01000002">
    <property type="protein sequence ID" value="MTD95885.1"/>
    <property type="molecule type" value="Genomic_DNA"/>
</dbReference>
<evidence type="ECO:0000256" key="11">
    <source>
        <dbReference type="RuleBase" id="RU362049"/>
    </source>
</evidence>
<comment type="similarity">
    <text evidence="3 11">Belongs to the FAD-dependent oxidoreductase 2 family. NadB subfamily.</text>
</comment>
<dbReference type="GO" id="GO:0034628">
    <property type="term" value="P:'de novo' NAD+ biosynthetic process from L-aspartate"/>
    <property type="evidence" value="ECO:0007669"/>
    <property type="project" value="TreeGrafter"/>
</dbReference>
<evidence type="ECO:0000259" key="13">
    <source>
        <dbReference type="Pfam" id="PF02910"/>
    </source>
</evidence>
<evidence type="ECO:0000259" key="12">
    <source>
        <dbReference type="Pfam" id="PF00890"/>
    </source>
</evidence>
<gene>
    <name evidence="14" type="ORF">GIW81_16220</name>
</gene>
<evidence type="ECO:0000256" key="5">
    <source>
        <dbReference type="ARBA" id="ARBA00022630"/>
    </source>
</evidence>
<evidence type="ECO:0000256" key="2">
    <source>
        <dbReference type="ARBA" id="ARBA00004950"/>
    </source>
</evidence>
<dbReference type="InterPro" id="IPR015939">
    <property type="entry name" value="Fum_Rdtase/Succ_DH_flav-like_C"/>
</dbReference>
<keyword evidence="15" id="KW-1185">Reference proteome</keyword>
<dbReference type="SUPFAM" id="SSF56425">
    <property type="entry name" value="Succinate dehydrogenase/fumarate reductase flavoprotein, catalytic domain"/>
    <property type="match status" value="1"/>
</dbReference>
<feature type="domain" description="Fumarate reductase/succinate dehydrogenase flavoprotein-like C-terminal" evidence="13">
    <location>
        <begin position="488"/>
        <end position="528"/>
    </location>
</feature>
<feature type="domain" description="FAD-dependent oxidoreductase 2 FAD-binding" evidence="12">
    <location>
        <begin position="28"/>
        <end position="401"/>
    </location>
</feature>
<dbReference type="PANTHER" id="PTHR42716">
    <property type="entry name" value="L-ASPARTATE OXIDASE"/>
    <property type="match status" value="1"/>
</dbReference>
<dbReference type="Pfam" id="PF00890">
    <property type="entry name" value="FAD_binding_2"/>
    <property type="match status" value="1"/>
</dbReference>